<organism evidence="6 7">
    <name type="scientific">Chitinophaga niabensis</name>
    <dbReference type="NCBI Taxonomy" id="536979"/>
    <lineage>
        <taxon>Bacteria</taxon>
        <taxon>Pseudomonadati</taxon>
        <taxon>Bacteroidota</taxon>
        <taxon>Chitinophagia</taxon>
        <taxon>Chitinophagales</taxon>
        <taxon>Chitinophagaceae</taxon>
        <taxon>Chitinophaga</taxon>
    </lineage>
</organism>
<dbReference type="InterPro" id="IPR013325">
    <property type="entry name" value="RNA_pol_sigma_r2"/>
</dbReference>
<comment type="similarity">
    <text evidence="1">Belongs to the sigma-70 factor family. ECF subfamily.</text>
</comment>
<protein>
    <submittedName>
        <fullName evidence="6">RNA polymerase sigma-70 factor, ECF subfamily</fullName>
    </submittedName>
</protein>
<evidence type="ECO:0000313" key="6">
    <source>
        <dbReference type="EMBL" id="SIO47471.1"/>
    </source>
</evidence>
<dbReference type="PANTHER" id="PTHR43133">
    <property type="entry name" value="RNA POLYMERASE ECF-TYPE SIGMA FACTO"/>
    <property type="match status" value="1"/>
</dbReference>
<keyword evidence="4" id="KW-0804">Transcription</keyword>
<evidence type="ECO:0000259" key="5">
    <source>
        <dbReference type="Pfam" id="PF08281"/>
    </source>
</evidence>
<dbReference type="EMBL" id="FSRA01000002">
    <property type="protein sequence ID" value="SIO47471.1"/>
    <property type="molecule type" value="Genomic_DNA"/>
</dbReference>
<gene>
    <name evidence="6" type="ORF">SAMN04488055_4375</name>
</gene>
<keyword evidence="7" id="KW-1185">Reference proteome</keyword>
<reference evidence="6 7" key="1">
    <citation type="submission" date="2016-11" db="EMBL/GenBank/DDBJ databases">
        <authorList>
            <person name="Jaros S."/>
            <person name="Januszkiewicz K."/>
            <person name="Wedrychowicz H."/>
        </authorList>
    </citation>
    <scope>NUCLEOTIDE SEQUENCE [LARGE SCALE GENOMIC DNA]</scope>
    <source>
        <strain evidence="6 7">DSM 24787</strain>
    </source>
</reference>
<sequence length="182" mass="21381">MNQLRTSKIEKNWHLLAGGDREGLYECFDLFYDDLFRLGVALYRDVDLVQGCINELFLELWKIRERLKEVQNIQQYVITIFKRLLYKASNGAKVVLFDEAVHMELTQSSYEEMLIALQTDEGLKAKLQVAMKQLSGRQMQLVQMRFYEGRGFKEMAEVTGLTERTIYNTLHNALQVLRKEMD</sequence>
<evidence type="ECO:0000256" key="3">
    <source>
        <dbReference type="ARBA" id="ARBA00023082"/>
    </source>
</evidence>
<name>A0A1N6JTB1_9BACT</name>
<dbReference type="InterPro" id="IPR014284">
    <property type="entry name" value="RNA_pol_sigma-70_dom"/>
</dbReference>
<keyword evidence="3" id="KW-0731">Sigma factor</keyword>
<dbReference type="PANTHER" id="PTHR43133:SF46">
    <property type="entry name" value="RNA POLYMERASE SIGMA-70 FACTOR ECF SUBFAMILY"/>
    <property type="match status" value="1"/>
</dbReference>
<dbReference type="Pfam" id="PF08281">
    <property type="entry name" value="Sigma70_r4_2"/>
    <property type="match status" value="1"/>
</dbReference>
<evidence type="ECO:0000256" key="1">
    <source>
        <dbReference type="ARBA" id="ARBA00010641"/>
    </source>
</evidence>
<dbReference type="CDD" id="cd06171">
    <property type="entry name" value="Sigma70_r4"/>
    <property type="match status" value="1"/>
</dbReference>
<feature type="domain" description="RNA polymerase sigma factor 70 region 4 type 2" evidence="5">
    <location>
        <begin position="126"/>
        <end position="175"/>
    </location>
</feature>
<dbReference type="Gene3D" id="1.10.10.10">
    <property type="entry name" value="Winged helix-like DNA-binding domain superfamily/Winged helix DNA-binding domain"/>
    <property type="match status" value="1"/>
</dbReference>
<evidence type="ECO:0000256" key="2">
    <source>
        <dbReference type="ARBA" id="ARBA00023015"/>
    </source>
</evidence>
<dbReference type="InterPro" id="IPR039425">
    <property type="entry name" value="RNA_pol_sigma-70-like"/>
</dbReference>
<dbReference type="SUPFAM" id="SSF88659">
    <property type="entry name" value="Sigma3 and sigma4 domains of RNA polymerase sigma factors"/>
    <property type="match status" value="1"/>
</dbReference>
<dbReference type="Gene3D" id="1.10.1740.10">
    <property type="match status" value="1"/>
</dbReference>
<dbReference type="RefSeq" id="WP_074241728.1">
    <property type="nucleotide sequence ID" value="NZ_FSRA01000002.1"/>
</dbReference>
<dbReference type="Proteomes" id="UP000185003">
    <property type="component" value="Unassembled WGS sequence"/>
</dbReference>
<dbReference type="GO" id="GO:0006352">
    <property type="term" value="P:DNA-templated transcription initiation"/>
    <property type="evidence" value="ECO:0007669"/>
    <property type="project" value="InterPro"/>
</dbReference>
<dbReference type="SUPFAM" id="SSF88946">
    <property type="entry name" value="Sigma2 domain of RNA polymerase sigma factors"/>
    <property type="match status" value="1"/>
</dbReference>
<dbReference type="AlphaFoldDB" id="A0A1N6JTB1"/>
<dbReference type="InterPro" id="IPR036388">
    <property type="entry name" value="WH-like_DNA-bd_sf"/>
</dbReference>
<dbReference type="InterPro" id="IPR013324">
    <property type="entry name" value="RNA_pol_sigma_r3/r4-like"/>
</dbReference>
<dbReference type="STRING" id="536979.SAMN04488055_4375"/>
<proteinExistence type="inferred from homology"/>
<dbReference type="InterPro" id="IPR013249">
    <property type="entry name" value="RNA_pol_sigma70_r4_t2"/>
</dbReference>
<accession>A0A1N6JTB1</accession>
<dbReference type="GO" id="GO:0016987">
    <property type="term" value="F:sigma factor activity"/>
    <property type="evidence" value="ECO:0007669"/>
    <property type="project" value="UniProtKB-KW"/>
</dbReference>
<dbReference type="GO" id="GO:0003677">
    <property type="term" value="F:DNA binding"/>
    <property type="evidence" value="ECO:0007669"/>
    <property type="project" value="InterPro"/>
</dbReference>
<dbReference type="NCBIfam" id="TIGR02937">
    <property type="entry name" value="sigma70-ECF"/>
    <property type="match status" value="1"/>
</dbReference>
<evidence type="ECO:0000256" key="4">
    <source>
        <dbReference type="ARBA" id="ARBA00023163"/>
    </source>
</evidence>
<dbReference type="OrthoDB" id="9150024at2"/>
<evidence type="ECO:0000313" key="7">
    <source>
        <dbReference type="Proteomes" id="UP000185003"/>
    </source>
</evidence>
<keyword evidence="2" id="KW-0805">Transcription regulation</keyword>